<dbReference type="EMBL" id="KQ980581">
    <property type="protein sequence ID" value="KYN15420.1"/>
    <property type="molecule type" value="Genomic_DNA"/>
</dbReference>
<feature type="compositionally biased region" description="Polar residues" evidence="1">
    <location>
        <begin position="252"/>
        <end position="266"/>
    </location>
</feature>
<reference evidence="3 4" key="1">
    <citation type="submission" date="2015-09" db="EMBL/GenBank/DDBJ databases">
        <title>Trachymyrmex cornetzi WGS genome.</title>
        <authorList>
            <person name="Nygaard S."/>
            <person name="Hu H."/>
            <person name="Boomsma J."/>
            <person name="Zhang G."/>
        </authorList>
    </citation>
    <scope>NUCLEOTIDE SEQUENCE [LARGE SCALE GENOMIC DNA]</scope>
    <source>
        <strain evidence="3">Tcor2-1</strain>
        <tissue evidence="3">Whole body</tissue>
    </source>
</reference>
<proteinExistence type="predicted"/>
<evidence type="ECO:0000313" key="3">
    <source>
        <dbReference type="EMBL" id="KYN15420.1"/>
    </source>
</evidence>
<keyword evidence="2" id="KW-0812">Transmembrane</keyword>
<accession>A0A195DR81</accession>
<feature type="compositionally biased region" description="Pro residues" evidence="1">
    <location>
        <begin position="208"/>
        <end position="225"/>
    </location>
</feature>
<evidence type="ECO:0000256" key="1">
    <source>
        <dbReference type="SAM" id="MobiDB-lite"/>
    </source>
</evidence>
<feature type="compositionally biased region" description="Basic and acidic residues" evidence="1">
    <location>
        <begin position="194"/>
        <end position="204"/>
    </location>
</feature>
<feature type="region of interest" description="Disordered" evidence="1">
    <location>
        <begin position="245"/>
        <end position="274"/>
    </location>
</feature>
<sequence length="350" mass="38486">MLPLTLITRQVLYRCSPVQVFNVNCSYHLASKDANIFAFLLTIDQGSRYIQLLVMMRRRMLLVMVRRMYLQQVRSRLGEGRRRWFPRSGNTSAGGNVLVLTAELVTCARGGRTGAIRDSVSVIIVANLPVIIVVVVVVVIIGTATAIVCEARGNCTRCWATTTTSTATDTTTANAVDLYHFAVDRSRRLGSTRRGRDAATDHHHQTISPPPPPRSATAPPSPVLPPLLRMHHVYQTHQTRVRYAGQPVRSPPYSSRLPTAARSTRSAPRLALPPPYTLPVKDSVLLLLPAEKKRSSEYGGKKVARVDAEWKMPNAGAEETLSRPSRCDTATLSPSADRSVDTGRLCTLTV</sequence>
<feature type="region of interest" description="Disordered" evidence="1">
    <location>
        <begin position="188"/>
        <end position="226"/>
    </location>
</feature>
<feature type="region of interest" description="Disordered" evidence="1">
    <location>
        <begin position="315"/>
        <end position="341"/>
    </location>
</feature>
<name>A0A195DR81_9HYME</name>
<dbReference type="Proteomes" id="UP000078492">
    <property type="component" value="Unassembled WGS sequence"/>
</dbReference>
<keyword evidence="2" id="KW-1133">Transmembrane helix</keyword>
<gene>
    <name evidence="3" type="ORF">ALC57_12469</name>
</gene>
<evidence type="ECO:0000256" key="2">
    <source>
        <dbReference type="SAM" id="Phobius"/>
    </source>
</evidence>
<feature type="transmembrane region" description="Helical" evidence="2">
    <location>
        <begin position="122"/>
        <end position="148"/>
    </location>
</feature>
<dbReference type="AlphaFoldDB" id="A0A195DR81"/>
<evidence type="ECO:0000313" key="4">
    <source>
        <dbReference type="Proteomes" id="UP000078492"/>
    </source>
</evidence>
<organism evidence="3 4">
    <name type="scientific">Trachymyrmex cornetzi</name>
    <dbReference type="NCBI Taxonomy" id="471704"/>
    <lineage>
        <taxon>Eukaryota</taxon>
        <taxon>Metazoa</taxon>
        <taxon>Ecdysozoa</taxon>
        <taxon>Arthropoda</taxon>
        <taxon>Hexapoda</taxon>
        <taxon>Insecta</taxon>
        <taxon>Pterygota</taxon>
        <taxon>Neoptera</taxon>
        <taxon>Endopterygota</taxon>
        <taxon>Hymenoptera</taxon>
        <taxon>Apocrita</taxon>
        <taxon>Aculeata</taxon>
        <taxon>Formicoidea</taxon>
        <taxon>Formicidae</taxon>
        <taxon>Myrmicinae</taxon>
        <taxon>Trachymyrmex</taxon>
    </lineage>
</organism>
<keyword evidence="2" id="KW-0472">Membrane</keyword>
<protein>
    <submittedName>
        <fullName evidence="3">Uncharacterized protein</fullName>
    </submittedName>
</protein>
<keyword evidence="4" id="KW-1185">Reference proteome</keyword>